<dbReference type="EMBL" id="BPLQ01003426">
    <property type="protein sequence ID" value="GIY00429.1"/>
    <property type="molecule type" value="Genomic_DNA"/>
</dbReference>
<comment type="caution">
    <text evidence="2">The sequence shown here is derived from an EMBL/GenBank/DDBJ whole genome shotgun (WGS) entry which is preliminary data.</text>
</comment>
<keyword evidence="3" id="KW-1185">Reference proteome</keyword>
<dbReference type="AlphaFoldDB" id="A0AAV4PW76"/>
<evidence type="ECO:0000256" key="1">
    <source>
        <dbReference type="SAM" id="MobiDB-lite"/>
    </source>
</evidence>
<feature type="region of interest" description="Disordered" evidence="1">
    <location>
        <begin position="1"/>
        <end position="53"/>
    </location>
</feature>
<feature type="compositionally biased region" description="Basic and acidic residues" evidence="1">
    <location>
        <begin position="1"/>
        <end position="12"/>
    </location>
</feature>
<evidence type="ECO:0000313" key="3">
    <source>
        <dbReference type="Proteomes" id="UP001054837"/>
    </source>
</evidence>
<accession>A0AAV4PW76</accession>
<protein>
    <submittedName>
        <fullName evidence="2">Uncharacterized protein</fullName>
    </submittedName>
</protein>
<sequence length="95" mass="10904">MAEKARMRKSTELSKLLSDNKQSEARVPREVGSKAGRMQSHQRGKVKKVRMRKSTELSKLLSDNKQNEARVLREVGSVFIFSRKNNCKISSGRRQ</sequence>
<proteinExistence type="predicted"/>
<reference evidence="2 3" key="1">
    <citation type="submission" date="2021-06" db="EMBL/GenBank/DDBJ databases">
        <title>Caerostris darwini draft genome.</title>
        <authorList>
            <person name="Kono N."/>
            <person name="Arakawa K."/>
        </authorList>
    </citation>
    <scope>NUCLEOTIDE SEQUENCE [LARGE SCALE GENOMIC DNA]</scope>
</reference>
<feature type="compositionally biased region" description="Basic residues" evidence="1">
    <location>
        <begin position="40"/>
        <end position="52"/>
    </location>
</feature>
<feature type="compositionally biased region" description="Basic and acidic residues" evidence="1">
    <location>
        <begin position="21"/>
        <end position="32"/>
    </location>
</feature>
<gene>
    <name evidence="2" type="ORF">CDAR_403621</name>
</gene>
<organism evidence="2 3">
    <name type="scientific">Caerostris darwini</name>
    <dbReference type="NCBI Taxonomy" id="1538125"/>
    <lineage>
        <taxon>Eukaryota</taxon>
        <taxon>Metazoa</taxon>
        <taxon>Ecdysozoa</taxon>
        <taxon>Arthropoda</taxon>
        <taxon>Chelicerata</taxon>
        <taxon>Arachnida</taxon>
        <taxon>Araneae</taxon>
        <taxon>Araneomorphae</taxon>
        <taxon>Entelegynae</taxon>
        <taxon>Araneoidea</taxon>
        <taxon>Araneidae</taxon>
        <taxon>Caerostris</taxon>
    </lineage>
</organism>
<name>A0AAV4PW76_9ARAC</name>
<evidence type="ECO:0000313" key="2">
    <source>
        <dbReference type="EMBL" id="GIY00429.1"/>
    </source>
</evidence>
<dbReference type="Proteomes" id="UP001054837">
    <property type="component" value="Unassembled WGS sequence"/>
</dbReference>